<dbReference type="InterPro" id="IPR011635">
    <property type="entry name" value="CARDB"/>
</dbReference>
<feature type="domain" description="CARDB" evidence="3">
    <location>
        <begin position="760"/>
        <end position="843"/>
    </location>
</feature>
<dbReference type="EMBL" id="VMNH01000003">
    <property type="protein sequence ID" value="TVO78410.1"/>
    <property type="molecule type" value="Genomic_DNA"/>
</dbReference>
<reference evidence="4 5" key="1">
    <citation type="submission" date="2019-07" db="EMBL/GenBank/DDBJ databases">
        <title>The pathways for chlorine oxyanion respiration interact through the shared metabolite chlorate.</title>
        <authorList>
            <person name="Barnum T.P."/>
            <person name="Cheng Y."/>
            <person name="Hill K.A."/>
            <person name="Lucas L.N."/>
            <person name="Carlson H.K."/>
            <person name="Coates J.D."/>
        </authorList>
    </citation>
    <scope>NUCLEOTIDE SEQUENCE [LARGE SCALE GENOMIC DNA]</scope>
    <source>
        <strain evidence="4 5">BK-1</strain>
    </source>
</reference>
<evidence type="ECO:0000256" key="2">
    <source>
        <dbReference type="SAM" id="SignalP"/>
    </source>
</evidence>
<sequence>MDRLRKLPLLILVLLSLSAPINSRADTLDTLLNVLVVAGIVDPAIVDAKDLVNCLVTQPPQACVGGELQSAGFMPEDPGVRAVVEVVQAAYGSDWLKVLEVTGTDVLFQVVCKAGLSTTGPISSFVCGGLFAEVVSKGKPVVRQVLVAIGSGSIGDWVKLVTMAGPELGCSLIPDSIPGKDAVCGPLAEVLAYAVDAFNDAANAVWGGINNLGDWVSGQSKHMDRDHYYALYWQPWYHYGTWLGVANNWQGWGTLLAYVRDPCERYFDSHTMSQENAQELCDGQRDRFSNEVKAFKSALDVAPDAYYEMAIKHLPAIYAIEDYGKLTNSSKRTFVRGLCETHMRGLFPFPEPNPARCQSLKASADKLTGSFKDMLMQLYNQCLTDQNTQQPTPSVASFVCTPLGNRFVAEFDQEKAKLDDKIRDLVIAGCLPPTGWSPEDGINLKCLNYPAYDQCRDVFGQVNTDNYCSLDQVKADNKLARAIRNELGLKRCGLSGDTTVVCTRPWKKERCEVLRKAAIQGLSQPSALRCELMFDSSYLSGWDKARVVVNALNTISRGDAVLPGESNTEADKTGINGKPRIDKKPVLRMDKKPVEMLKAEISPATISAQQFMPANCAIIWDNLGIHCTDSSVVLKLRSYYPEMEALPLCQQDPNHDGSSVVCYSGTLQIPMPGSKTIVIDPDDLNKFGKQDISAVLPGKKPEKGRGGMGGFAPAQQEALTKSRMASKPALPDITSRETLTVGGTAVQWEGVHAINGNLPGCQIQLVYHVSNKGMADSPAFALKWLDMNTNQQIKLQRIYGLKKDVEYLRTEMVSIHPGDNRFMLKLDSAAEVSELNEGNNELSVTIRYSGRCGLTTLQPTPRIIATPPSSEKTKKEPASKFTPTLKQGGFKPLSPTE</sequence>
<dbReference type="InterPro" id="IPR013783">
    <property type="entry name" value="Ig-like_fold"/>
</dbReference>
<feature type="region of interest" description="Disordered" evidence="1">
    <location>
        <begin position="859"/>
        <end position="897"/>
    </location>
</feature>
<keyword evidence="5" id="KW-1185">Reference proteome</keyword>
<dbReference type="AlphaFoldDB" id="A0A557SM39"/>
<proteinExistence type="predicted"/>
<dbReference type="Proteomes" id="UP000316649">
    <property type="component" value="Unassembled WGS sequence"/>
</dbReference>
<feature type="chain" id="PRO_5022208839" description="CARDB domain-containing protein" evidence="2">
    <location>
        <begin position="26"/>
        <end position="897"/>
    </location>
</feature>
<evidence type="ECO:0000313" key="5">
    <source>
        <dbReference type="Proteomes" id="UP000316649"/>
    </source>
</evidence>
<comment type="caution">
    <text evidence="4">The sequence shown here is derived from an EMBL/GenBank/DDBJ whole genome shotgun (WGS) entry which is preliminary data.</text>
</comment>
<dbReference type="OrthoDB" id="10021369at2"/>
<gene>
    <name evidence="4" type="ORF">FHP88_01720</name>
</gene>
<name>A0A557SM39_9GAMM</name>
<feature type="signal peptide" evidence="2">
    <location>
        <begin position="1"/>
        <end position="25"/>
    </location>
</feature>
<dbReference type="Gene3D" id="2.60.40.10">
    <property type="entry name" value="Immunoglobulins"/>
    <property type="match status" value="1"/>
</dbReference>
<dbReference type="RefSeq" id="WP_144357255.1">
    <property type="nucleotide sequence ID" value="NZ_VMNH01000003.1"/>
</dbReference>
<evidence type="ECO:0000259" key="3">
    <source>
        <dbReference type="Pfam" id="PF07705"/>
    </source>
</evidence>
<keyword evidence="2" id="KW-0732">Signal</keyword>
<evidence type="ECO:0000256" key="1">
    <source>
        <dbReference type="SAM" id="MobiDB-lite"/>
    </source>
</evidence>
<organism evidence="4 5">
    <name type="scientific">Sedimenticola selenatireducens</name>
    <dbReference type="NCBI Taxonomy" id="191960"/>
    <lineage>
        <taxon>Bacteria</taxon>
        <taxon>Pseudomonadati</taxon>
        <taxon>Pseudomonadota</taxon>
        <taxon>Gammaproteobacteria</taxon>
        <taxon>Chromatiales</taxon>
        <taxon>Sedimenticolaceae</taxon>
        <taxon>Sedimenticola</taxon>
    </lineage>
</organism>
<accession>A0A557SM39</accession>
<evidence type="ECO:0000313" key="4">
    <source>
        <dbReference type="EMBL" id="TVO78410.1"/>
    </source>
</evidence>
<protein>
    <recommendedName>
        <fullName evidence="3">CARDB domain-containing protein</fullName>
    </recommendedName>
</protein>
<dbReference type="Pfam" id="PF07705">
    <property type="entry name" value="CARDB"/>
    <property type="match status" value="1"/>
</dbReference>